<feature type="chain" id="PRO_5018747739" description="SH3 domain-containing protein" evidence="3">
    <location>
        <begin position="22"/>
        <end position="186"/>
    </location>
</feature>
<dbReference type="InterPro" id="IPR001452">
    <property type="entry name" value="SH3_domain"/>
</dbReference>
<dbReference type="Pfam" id="PF14604">
    <property type="entry name" value="SH3_9"/>
    <property type="match status" value="1"/>
</dbReference>
<evidence type="ECO:0000256" key="3">
    <source>
        <dbReference type="SAM" id="SignalP"/>
    </source>
</evidence>
<dbReference type="InterPro" id="IPR036028">
    <property type="entry name" value="SH3-like_dom_sf"/>
</dbReference>
<keyword evidence="3" id="KW-0732">Signal</keyword>
<dbReference type="AlphaFoldDB" id="A0A3S5BQH5"/>
<evidence type="ECO:0000313" key="5">
    <source>
        <dbReference type="EMBL" id="VEL13639.1"/>
    </source>
</evidence>
<feature type="domain" description="SH3" evidence="4">
    <location>
        <begin position="50"/>
        <end position="113"/>
    </location>
</feature>
<feature type="signal peptide" evidence="3">
    <location>
        <begin position="1"/>
        <end position="21"/>
    </location>
</feature>
<dbReference type="PROSITE" id="PS50002">
    <property type="entry name" value="SH3"/>
    <property type="match status" value="1"/>
</dbReference>
<protein>
    <recommendedName>
        <fullName evidence="4">SH3 domain-containing protein</fullName>
    </recommendedName>
</protein>
<keyword evidence="1 2" id="KW-0728">SH3 domain</keyword>
<reference evidence="5" key="1">
    <citation type="submission" date="2018-11" db="EMBL/GenBank/DDBJ databases">
        <authorList>
            <consortium name="Pathogen Informatics"/>
        </authorList>
    </citation>
    <scope>NUCLEOTIDE SEQUENCE</scope>
</reference>
<evidence type="ECO:0000313" key="6">
    <source>
        <dbReference type="Proteomes" id="UP000784294"/>
    </source>
</evidence>
<dbReference type="OrthoDB" id="10255964at2759"/>
<comment type="caution">
    <text evidence="5">The sequence shown here is derived from an EMBL/GenBank/DDBJ whole genome shotgun (WGS) entry which is preliminary data.</text>
</comment>
<evidence type="ECO:0000256" key="1">
    <source>
        <dbReference type="ARBA" id="ARBA00022443"/>
    </source>
</evidence>
<evidence type="ECO:0000259" key="4">
    <source>
        <dbReference type="PROSITE" id="PS50002"/>
    </source>
</evidence>
<dbReference type="Proteomes" id="UP000784294">
    <property type="component" value="Unassembled WGS sequence"/>
</dbReference>
<dbReference type="SUPFAM" id="SSF50044">
    <property type="entry name" value="SH3-domain"/>
    <property type="match status" value="1"/>
</dbReference>
<keyword evidence="6" id="KW-1185">Reference proteome</keyword>
<dbReference type="EMBL" id="CAAALY010018388">
    <property type="protein sequence ID" value="VEL13639.1"/>
    <property type="molecule type" value="Genomic_DNA"/>
</dbReference>
<dbReference type="PANTHER" id="PTHR14167">
    <property type="entry name" value="SH3 DOMAIN-CONTAINING"/>
    <property type="match status" value="1"/>
</dbReference>
<name>A0A3S5BQH5_9PLAT</name>
<dbReference type="SMART" id="SM00326">
    <property type="entry name" value="SH3"/>
    <property type="match status" value="1"/>
</dbReference>
<organism evidence="5 6">
    <name type="scientific">Protopolystoma xenopodis</name>
    <dbReference type="NCBI Taxonomy" id="117903"/>
    <lineage>
        <taxon>Eukaryota</taxon>
        <taxon>Metazoa</taxon>
        <taxon>Spiralia</taxon>
        <taxon>Lophotrochozoa</taxon>
        <taxon>Platyhelminthes</taxon>
        <taxon>Monogenea</taxon>
        <taxon>Polyopisthocotylea</taxon>
        <taxon>Polystomatidea</taxon>
        <taxon>Polystomatidae</taxon>
        <taxon>Protopolystoma</taxon>
    </lineage>
</organism>
<gene>
    <name evidence="5" type="ORF">PXEA_LOCUS7079</name>
</gene>
<dbReference type="PRINTS" id="PR00452">
    <property type="entry name" value="SH3DOMAIN"/>
</dbReference>
<dbReference type="Gene3D" id="2.30.30.40">
    <property type="entry name" value="SH3 Domains"/>
    <property type="match status" value="1"/>
</dbReference>
<accession>A0A3S5BQH5</accession>
<dbReference type="InterPro" id="IPR050384">
    <property type="entry name" value="Endophilin_SH3RF"/>
</dbReference>
<evidence type="ECO:0000256" key="2">
    <source>
        <dbReference type="PROSITE-ProRule" id="PRU00192"/>
    </source>
</evidence>
<proteinExistence type="predicted"/>
<dbReference type="PANTHER" id="PTHR14167:SF116">
    <property type="entry name" value="CAP, ISOFORM AC"/>
    <property type="match status" value="1"/>
</dbReference>
<sequence length="186" mass="20579">MHALLSLIFSILSLPFNFLPADFPDVDRHPGEETPISPMASGGNHLVQQQPQQRVQARYDYEPKEDDELELRVGDVILVLERNLPDDGWWQGYNTRTQRFGLFPDNFVVPFTGPGVPAAKKENETAASTLVNQEPGHIGSELMKALMELGHAPICLNAGMYSSGWFSGGSGVNLGEECIRNRSKID</sequence>